<gene>
    <name evidence="8" type="primary">MET32</name>
    <name evidence="8" type="ORF">LOC62_03G003768</name>
</gene>
<dbReference type="EMBL" id="CP086716">
    <property type="protein sequence ID" value="WOO80258.1"/>
    <property type="molecule type" value="Genomic_DNA"/>
</dbReference>
<feature type="compositionally biased region" description="Polar residues" evidence="6">
    <location>
        <begin position="195"/>
        <end position="207"/>
    </location>
</feature>
<feature type="region of interest" description="Disordered" evidence="6">
    <location>
        <begin position="66"/>
        <end position="96"/>
    </location>
</feature>
<accession>A0AAF0YAX1</accession>
<evidence type="ECO:0000256" key="5">
    <source>
        <dbReference type="PROSITE-ProRule" id="PRU00042"/>
    </source>
</evidence>
<dbReference type="SUPFAM" id="SSF57667">
    <property type="entry name" value="beta-beta-alpha zinc fingers"/>
    <property type="match status" value="1"/>
</dbReference>
<evidence type="ECO:0000256" key="6">
    <source>
        <dbReference type="SAM" id="MobiDB-lite"/>
    </source>
</evidence>
<evidence type="ECO:0000256" key="2">
    <source>
        <dbReference type="ARBA" id="ARBA00022737"/>
    </source>
</evidence>
<dbReference type="Proteomes" id="UP000827549">
    <property type="component" value="Chromosome 3"/>
</dbReference>
<dbReference type="InterPro" id="IPR036236">
    <property type="entry name" value="Znf_C2H2_sf"/>
</dbReference>
<feature type="region of interest" description="Disordered" evidence="6">
    <location>
        <begin position="247"/>
        <end position="313"/>
    </location>
</feature>
<evidence type="ECO:0000256" key="4">
    <source>
        <dbReference type="ARBA" id="ARBA00022833"/>
    </source>
</evidence>
<evidence type="ECO:0000256" key="1">
    <source>
        <dbReference type="ARBA" id="ARBA00022723"/>
    </source>
</evidence>
<feature type="compositionally biased region" description="Basic residues" evidence="6">
    <location>
        <begin position="175"/>
        <end position="184"/>
    </location>
</feature>
<keyword evidence="1" id="KW-0479">Metal-binding</keyword>
<reference evidence="8" key="1">
    <citation type="submission" date="2023-10" db="EMBL/GenBank/DDBJ databases">
        <authorList>
            <person name="Noh H."/>
        </authorList>
    </citation>
    <scope>NUCLEOTIDE SEQUENCE</scope>
    <source>
        <strain evidence="8">DUCC4014</strain>
    </source>
</reference>
<keyword evidence="3 5" id="KW-0863">Zinc-finger</keyword>
<dbReference type="InterPro" id="IPR013087">
    <property type="entry name" value="Znf_C2H2_type"/>
</dbReference>
<organism evidence="8 9">
    <name type="scientific">Vanrija pseudolonga</name>
    <dbReference type="NCBI Taxonomy" id="143232"/>
    <lineage>
        <taxon>Eukaryota</taxon>
        <taxon>Fungi</taxon>
        <taxon>Dikarya</taxon>
        <taxon>Basidiomycota</taxon>
        <taxon>Agaricomycotina</taxon>
        <taxon>Tremellomycetes</taxon>
        <taxon>Trichosporonales</taxon>
        <taxon>Trichosporonaceae</taxon>
        <taxon>Vanrija</taxon>
    </lineage>
</organism>
<dbReference type="FunFam" id="3.30.160.60:FF:000100">
    <property type="entry name" value="Zinc finger 45-like"/>
    <property type="match status" value="1"/>
</dbReference>
<feature type="region of interest" description="Disordered" evidence="6">
    <location>
        <begin position="150"/>
        <end position="235"/>
    </location>
</feature>
<dbReference type="Gene3D" id="3.30.160.60">
    <property type="entry name" value="Classic Zinc Finger"/>
    <property type="match status" value="1"/>
</dbReference>
<dbReference type="RefSeq" id="XP_062626290.1">
    <property type="nucleotide sequence ID" value="XM_062770306.1"/>
</dbReference>
<dbReference type="PROSITE" id="PS50157">
    <property type="entry name" value="ZINC_FINGER_C2H2_2"/>
    <property type="match status" value="1"/>
</dbReference>
<dbReference type="AlphaFoldDB" id="A0AAF0YAX1"/>
<feature type="region of interest" description="Disordered" evidence="6">
    <location>
        <begin position="411"/>
        <end position="443"/>
    </location>
</feature>
<name>A0AAF0YAX1_9TREE</name>
<dbReference type="PROSITE" id="PS00028">
    <property type="entry name" value="ZINC_FINGER_C2H2_1"/>
    <property type="match status" value="1"/>
</dbReference>
<evidence type="ECO:0000259" key="7">
    <source>
        <dbReference type="PROSITE" id="PS50157"/>
    </source>
</evidence>
<keyword evidence="2" id="KW-0677">Repeat</keyword>
<evidence type="ECO:0000256" key="3">
    <source>
        <dbReference type="ARBA" id="ARBA00022771"/>
    </source>
</evidence>
<dbReference type="GeneID" id="87807009"/>
<feature type="compositionally biased region" description="Basic residues" evidence="6">
    <location>
        <begin position="156"/>
        <end position="166"/>
    </location>
</feature>
<dbReference type="GO" id="GO:0008270">
    <property type="term" value="F:zinc ion binding"/>
    <property type="evidence" value="ECO:0007669"/>
    <property type="project" value="UniProtKB-KW"/>
</dbReference>
<dbReference type="SMART" id="SM00355">
    <property type="entry name" value="ZnF_C2H2"/>
    <property type="match status" value="2"/>
</dbReference>
<feature type="domain" description="C2H2-type" evidence="7">
    <location>
        <begin position="15"/>
        <end position="42"/>
    </location>
</feature>
<feature type="compositionally biased region" description="Polar residues" evidence="6">
    <location>
        <begin position="421"/>
        <end position="443"/>
    </location>
</feature>
<keyword evidence="9" id="KW-1185">Reference proteome</keyword>
<proteinExistence type="predicted"/>
<protein>
    <submittedName>
        <fullName evidence="8">Transcriptional regulator MET32</fullName>
    </submittedName>
</protein>
<dbReference type="Pfam" id="PF00096">
    <property type="entry name" value="zf-C2H2"/>
    <property type="match status" value="1"/>
</dbReference>
<evidence type="ECO:0000313" key="9">
    <source>
        <dbReference type="Proteomes" id="UP000827549"/>
    </source>
</evidence>
<evidence type="ECO:0000313" key="8">
    <source>
        <dbReference type="EMBL" id="WOO80258.1"/>
    </source>
</evidence>
<keyword evidence="4" id="KW-0862">Zinc</keyword>
<feature type="compositionally biased region" description="Low complexity" evidence="6">
    <location>
        <begin position="208"/>
        <end position="219"/>
    </location>
</feature>
<sequence>MPPGPSPKDDDERIYACPHCPKRYVRKDYLERHELNHTRPSSVCPACGKGFARPDVLRKHLFTSCKSRRTGDGDPPPPLTTAEEDALVPRKRRRPQRRLTIPGVNDAVPPLRMASHGHPAMTNGHRPVSVHARTHSHPHAVAHPALSDGLDELSRSHGHNNHHHGSQNHGQSHLPFHHHHHQGPHVHPPPDHQGFSVSPTPSDVTTESGAPGSSSGLPGQTSAYGAHHQPQYGNGSRLDHYRVVQRLSGPPASSPLDHHDPQSGMPLLSPQQSQPRYPQHLQHHQVPTPSQLPHGHPHPRQHQSPDHRLGPARAGGSLEVLLAPAFAATPETTFGFGFAAPKDNGDWQNANPPPHAGGLPHSLPPPHGVPGVHGGSGIQFDQQRNWAQPTAVDNNGLETSAGVAVQQGFGVAGLSPDLPVPTTTGDASSKTYSSTGNRGASAS</sequence>